<evidence type="ECO:0000313" key="1">
    <source>
        <dbReference type="EMBL" id="KAJ6051003.1"/>
    </source>
</evidence>
<reference evidence="1" key="1">
    <citation type="journal article" date="2023" name="IMA Fungus">
        <title>Comparative genomic study of the Penicillium genus elucidates a diverse pangenome and 15 lateral gene transfer events.</title>
        <authorList>
            <person name="Petersen C."/>
            <person name="Sorensen T."/>
            <person name="Nielsen M.R."/>
            <person name="Sondergaard T.E."/>
            <person name="Sorensen J.L."/>
            <person name="Fitzpatrick D.A."/>
            <person name="Frisvad J.C."/>
            <person name="Nielsen K.L."/>
        </authorList>
    </citation>
    <scope>NUCLEOTIDE SEQUENCE</scope>
    <source>
        <strain evidence="1">IBT 15450</strain>
    </source>
</reference>
<dbReference type="AlphaFoldDB" id="A0AAD6II61"/>
<accession>A0AAD6II61</accession>
<comment type="caution">
    <text evidence="1">The sequence shown here is derived from an EMBL/GenBank/DDBJ whole genome shotgun (WGS) entry which is preliminary data.</text>
</comment>
<evidence type="ECO:0000313" key="2">
    <source>
        <dbReference type="Proteomes" id="UP001219568"/>
    </source>
</evidence>
<sequence>MAHHKPPQIDTYNGWRIATVDCRPKGTNCDLNGVRLWFNREGYYVIIGVPAEVCYALAVYGREATHVNKSWGNGWGVPHTAGAADAAGYRKDDSNIYYIFGSTLILGYSGENVVHTLRDMCERTEKGLKKEGHSGYDGFAKVMEDRIMEALYLHDPTWRDTVHKMWQRSREYGRR</sequence>
<organism evidence="1 2">
    <name type="scientific">Penicillium canescens</name>
    <dbReference type="NCBI Taxonomy" id="5083"/>
    <lineage>
        <taxon>Eukaryota</taxon>
        <taxon>Fungi</taxon>
        <taxon>Dikarya</taxon>
        <taxon>Ascomycota</taxon>
        <taxon>Pezizomycotina</taxon>
        <taxon>Eurotiomycetes</taxon>
        <taxon>Eurotiomycetidae</taxon>
        <taxon>Eurotiales</taxon>
        <taxon>Aspergillaceae</taxon>
        <taxon>Penicillium</taxon>
    </lineage>
</organism>
<protein>
    <submittedName>
        <fullName evidence="1">Uncharacterized protein</fullName>
    </submittedName>
</protein>
<dbReference type="EMBL" id="JAQJZL010000002">
    <property type="protein sequence ID" value="KAJ6051003.1"/>
    <property type="molecule type" value="Genomic_DNA"/>
</dbReference>
<reference evidence="1" key="2">
    <citation type="submission" date="2023-01" db="EMBL/GenBank/DDBJ databases">
        <authorList>
            <person name="Petersen C."/>
        </authorList>
    </citation>
    <scope>NUCLEOTIDE SEQUENCE</scope>
    <source>
        <strain evidence="1">IBT 15450</strain>
    </source>
</reference>
<proteinExistence type="predicted"/>
<dbReference type="Proteomes" id="UP001219568">
    <property type="component" value="Unassembled WGS sequence"/>
</dbReference>
<keyword evidence="2" id="KW-1185">Reference proteome</keyword>
<name>A0AAD6II61_PENCN</name>
<gene>
    <name evidence="1" type="ORF">N7460_001537</name>
</gene>